<feature type="region of interest" description="Disordered" evidence="1">
    <location>
        <begin position="1"/>
        <end position="36"/>
    </location>
</feature>
<accession>A0A174PU55</accession>
<reference evidence="2 3" key="1">
    <citation type="submission" date="2015-09" db="EMBL/GenBank/DDBJ databases">
        <authorList>
            <consortium name="Pathogen Informatics"/>
        </authorList>
    </citation>
    <scope>NUCLEOTIDE SEQUENCE [LARGE SCALE GENOMIC DNA]</scope>
    <source>
        <strain evidence="2 3">2789STDY5608854</strain>
    </source>
</reference>
<evidence type="ECO:0000313" key="3">
    <source>
        <dbReference type="Proteomes" id="UP000095746"/>
    </source>
</evidence>
<protein>
    <submittedName>
        <fullName evidence="2">Uncharacterized protein</fullName>
    </submittedName>
</protein>
<evidence type="ECO:0000256" key="1">
    <source>
        <dbReference type="SAM" id="MobiDB-lite"/>
    </source>
</evidence>
<sequence>MASSHSTFQNTMPRWAQRLRNRSGKAPDTSSRTLPRRALTIRFSMPPPPYSSSTAVMTPVIRSWLAFMLRSSRPEPRTFTTSLPPEMWISSPP</sequence>
<name>A0A174PU55_FLAPL</name>
<organism evidence="2 3">
    <name type="scientific">Flavonifractor plautii</name>
    <name type="common">Fusobacterium plautii</name>
    <dbReference type="NCBI Taxonomy" id="292800"/>
    <lineage>
        <taxon>Bacteria</taxon>
        <taxon>Bacillati</taxon>
        <taxon>Bacillota</taxon>
        <taxon>Clostridia</taxon>
        <taxon>Eubacteriales</taxon>
        <taxon>Oscillospiraceae</taxon>
        <taxon>Flavonifractor</taxon>
    </lineage>
</organism>
<dbReference type="Proteomes" id="UP000095746">
    <property type="component" value="Unassembled WGS sequence"/>
</dbReference>
<gene>
    <name evidence="2" type="ORF">ERS852411_03366</name>
</gene>
<dbReference type="AlphaFoldDB" id="A0A174PU55"/>
<feature type="compositionally biased region" description="Polar residues" evidence="1">
    <location>
        <begin position="1"/>
        <end position="12"/>
    </location>
</feature>
<proteinExistence type="predicted"/>
<evidence type="ECO:0000313" key="2">
    <source>
        <dbReference type="EMBL" id="CUP61439.1"/>
    </source>
</evidence>
<dbReference type="EMBL" id="CYZT01000423">
    <property type="protein sequence ID" value="CUP61439.1"/>
    <property type="molecule type" value="Genomic_DNA"/>
</dbReference>